<reference evidence="4" key="1">
    <citation type="journal article" date="2014" name="Proc. Natl. Acad. Sci. U.S.A.">
        <title>Extensive sampling of basidiomycete genomes demonstrates inadequacy of the white-rot/brown-rot paradigm for wood decay fungi.</title>
        <authorList>
            <person name="Riley R."/>
            <person name="Salamov A.A."/>
            <person name="Brown D.W."/>
            <person name="Nagy L.G."/>
            <person name="Floudas D."/>
            <person name="Held B.W."/>
            <person name="Levasseur A."/>
            <person name="Lombard V."/>
            <person name="Morin E."/>
            <person name="Otillar R."/>
            <person name="Lindquist E.A."/>
            <person name="Sun H."/>
            <person name="LaButti K.M."/>
            <person name="Schmutz J."/>
            <person name="Jabbour D."/>
            <person name="Luo H."/>
            <person name="Baker S.E."/>
            <person name="Pisabarro A.G."/>
            <person name="Walton J.D."/>
            <person name="Blanchette R.A."/>
            <person name="Henrissat B."/>
            <person name="Martin F."/>
            <person name="Cullen D."/>
            <person name="Hibbett D.S."/>
            <person name="Grigoriev I.V."/>
        </authorList>
    </citation>
    <scope>NUCLEOTIDE SEQUENCE [LARGE SCALE GENOMIC DNA]</scope>
    <source>
        <strain evidence="4">FD-172 SS1</strain>
    </source>
</reference>
<name>A0A067MX03_BOTB1</name>
<dbReference type="GO" id="GO:0005524">
    <property type="term" value="F:ATP binding"/>
    <property type="evidence" value="ECO:0007669"/>
    <property type="project" value="InterPro"/>
</dbReference>
<dbReference type="HOGENOM" id="CLU_000288_7_18_1"/>
<dbReference type="InterPro" id="IPR000719">
    <property type="entry name" value="Prot_kinase_dom"/>
</dbReference>
<dbReference type="EMBL" id="KL198028">
    <property type="protein sequence ID" value="KDQ16387.1"/>
    <property type="molecule type" value="Genomic_DNA"/>
</dbReference>
<dbReference type="Gene3D" id="1.10.510.10">
    <property type="entry name" value="Transferase(Phosphotransferase) domain 1"/>
    <property type="match status" value="1"/>
</dbReference>
<sequence length="396" mass="43684">MLEQPAYRRREFVASLSTLYAMLDSYPSDAALDQCEVTLPQGRASHFGGFADCWKGSFLGQHAVAMKTFRGYLAEEVGNRRLAREAKVWGQLSHPNVLPFLGLCTLDSVPYLISPWMENGHVLDYVQKNPDVDRVRLLAQVADGLEYLHNFKPEPVIHGDLRGPNILISPSGNACIADFGLSELKSDTYAMSYSTPFIVAGHPRWQAPELIRAENKEEARRNTSTDIFAFGRVMLEFFTGTAPFFYITYDTAVVVKVLSSDPFPRRPGEEEVMARGLDDGAWQLMTDCWHATPSLRPTATDLVARLAAALESRSASESSSSENESFIGSFTSSMALDTMADVDTEGPAARRLGCPGNQIILGREGVVREQGEVVNLRRGGVSREQEAVVPEPQQTT</sequence>
<evidence type="ECO:0000259" key="2">
    <source>
        <dbReference type="PROSITE" id="PS50011"/>
    </source>
</evidence>
<dbReference type="GO" id="GO:0004674">
    <property type="term" value="F:protein serine/threonine kinase activity"/>
    <property type="evidence" value="ECO:0007669"/>
    <property type="project" value="TreeGrafter"/>
</dbReference>
<dbReference type="Pfam" id="PF07714">
    <property type="entry name" value="PK_Tyr_Ser-Thr"/>
    <property type="match status" value="1"/>
</dbReference>
<evidence type="ECO:0000256" key="1">
    <source>
        <dbReference type="SAM" id="MobiDB-lite"/>
    </source>
</evidence>
<dbReference type="OrthoDB" id="4062651at2759"/>
<dbReference type="PANTHER" id="PTHR44329:SF214">
    <property type="entry name" value="PROTEIN KINASE DOMAIN-CONTAINING PROTEIN"/>
    <property type="match status" value="1"/>
</dbReference>
<dbReference type="AlphaFoldDB" id="A0A067MX03"/>
<evidence type="ECO:0000313" key="4">
    <source>
        <dbReference type="Proteomes" id="UP000027195"/>
    </source>
</evidence>
<feature type="region of interest" description="Disordered" evidence="1">
    <location>
        <begin position="377"/>
        <end position="396"/>
    </location>
</feature>
<dbReference type="PANTHER" id="PTHR44329">
    <property type="entry name" value="SERINE/THREONINE-PROTEIN KINASE TNNI3K-RELATED"/>
    <property type="match status" value="1"/>
</dbReference>
<feature type="domain" description="Protein kinase" evidence="2">
    <location>
        <begin position="39"/>
        <end position="310"/>
    </location>
</feature>
<dbReference type="STRING" id="930990.A0A067MX03"/>
<dbReference type="InParanoid" id="A0A067MX03"/>
<dbReference type="InterPro" id="IPR001245">
    <property type="entry name" value="Ser-Thr/Tyr_kinase_cat_dom"/>
</dbReference>
<dbReference type="PROSITE" id="PS50011">
    <property type="entry name" value="PROTEIN_KINASE_DOM"/>
    <property type="match status" value="1"/>
</dbReference>
<dbReference type="InterPro" id="IPR011009">
    <property type="entry name" value="Kinase-like_dom_sf"/>
</dbReference>
<dbReference type="SUPFAM" id="SSF56112">
    <property type="entry name" value="Protein kinase-like (PK-like)"/>
    <property type="match status" value="1"/>
</dbReference>
<accession>A0A067MX03</accession>
<gene>
    <name evidence="3" type="ORF">BOTBODRAFT_31070</name>
</gene>
<evidence type="ECO:0000313" key="3">
    <source>
        <dbReference type="EMBL" id="KDQ16387.1"/>
    </source>
</evidence>
<dbReference type="InterPro" id="IPR051681">
    <property type="entry name" value="Ser/Thr_Kinases-Pseudokinases"/>
</dbReference>
<organism evidence="3 4">
    <name type="scientific">Botryobasidium botryosum (strain FD-172 SS1)</name>
    <dbReference type="NCBI Taxonomy" id="930990"/>
    <lineage>
        <taxon>Eukaryota</taxon>
        <taxon>Fungi</taxon>
        <taxon>Dikarya</taxon>
        <taxon>Basidiomycota</taxon>
        <taxon>Agaricomycotina</taxon>
        <taxon>Agaricomycetes</taxon>
        <taxon>Cantharellales</taxon>
        <taxon>Botryobasidiaceae</taxon>
        <taxon>Botryobasidium</taxon>
    </lineage>
</organism>
<dbReference type="Proteomes" id="UP000027195">
    <property type="component" value="Unassembled WGS sequence"/>
</dbReference>
<proteinExistence type="predicted"/>
<keyword evidence="4" id="KW-1185">Reference proteome</keyword>
<protein>
    <recommendedName>
        <fullName evidence="2">Protein kinase domain-containing protein</fullName>
    </recommendedName>
</protein>